<proteinExistence type="predicted"/>
<sequence>MEENKLTPREELKTYFETGKHPTQGQFSELIDSLRHKKDVLTSKEMVILANSMALIDNAFIYYSTNEVGNLKFRIGISSQDEEDQVVTVRQTDIVVEKQFLLGSAPYTFKVKEISGETLKENEYYLLRYEISQSYTIFRMFGNGLNTIPVGFDLGSLEGKRLPVNIYKQNFGRKINVLNTDIKFVNKTEVPIQYRVSASNWSDRFRAEDMVTDHYDLSDHLSFNYKADLTGLSQSVRCDIFDEDTNTLLATGFLYAGQSQDAWYGGDINEIRNVRIECSYSINEK</sequence>
<keyword evidence="2" id="KW-1185">Reference proteome</keyword>
<gene>
    <name evidence="1" type="ORF">REB14_15530</name>
</gene>
<organism evidence="1 2">
    <name type="scientific">Chryseobacterium metallicongregator</name>
    <dbReference type="NCBI Taxonomy" id="3073042"/>
    <lineage>
        <taxon>Bacteria</taxon>
        <taxon>Pseudomonadati</taxon>
        <taxon>Bacteroidota</taxon>
        <taxon>Flavobacteriia</taxon>
        <taxon>Flavobacteriales</taxon>
        <taxon>Weeksellaceae</taxon>
        <taxon>Chryseobacterium group</taxon>
        <taxon>Chryseobacterium</taxon>
    </lineage>
</organism>
<dbReference type="RefSeq" id="WP_309522594.1">
    <property type="nucleotide sequence ID" value="NZ_JAVIXS010000015.1"/>
</dbReference>
<protein>
    <submittedName>
        <fullName evidence="1">Uncharacterized protein</fullName>
    </submittedName>
</protein>
<comment type="caution">
    <text evidence="1">The sequence shown here is derived from an EMBL/GenBank/DDBJ whole genome shotgun (WGS) entry which is preliminary data.</text>
</comment>
<reference evidence="1 2" key="1">
    <citation type="submission" date="2023-08" db="EMBL/GenBank/DDBJ databases">
        <authorList>
            <person name="Maltman C."/>
        </authorList>
    </citation>
    <scope>NUCLEOTIDE SEQUENCE [LARGE SCALE GENOMIC DNA]</scope>
    <source>
        <strain evidence="1 2">ES2</strain>
    </source>
</reference>
<dbReference type="EMBL" id="JAVIXS010000015">
    <property type="protein sequence ID" value="MDR4953589.1"/>
    <property type="molecule type" value="Genomic_DNA"/>
</dbReference>
<evidence type="ECO:0000313" key="1">
    <source>
        <dbReference type="EMBL" id="MDR4953589.1"/>
    </source>
</evidence>
<dbReference type="Proteomes" id="UP001260959">
    <property type="component" value="Unassembled WGS sequence"/>
</dbReference>
<accession>A0ABU1E6X9</accession>
<name>A0ABU1E6X9_9FLAO</name>
<evidence type="ECO:0000313" key="2">
    <source>
        <dbReference type="Proteomes" id="UP001260959"/>
    </source>
</evidence>